<proteinExistence type="predicted"/>
<organism evidence="1">
    <name type="scientific">freshwater metagenome</name>
    <dbReference type="NCBI Taxonomy" id="449393"/>
    <lineage>
        <taxon>unclassified sequences</taxon>
        <taxon>metagenomes</taxon>
        <taxon>ecological metagenomes</taxon>
    </lineage>
</organism>
<gene>
    <name evidence="1" type="ORF">UFOPK3267_02101</name>
</gene>
<sequence length="378" mass="40665">MHLHVLELLDEVGRAGAHIVGVLGEKLRWQGPAGDDLELAAVRLQRTHRGHEHRRVGHHARVAALDVEETLGAHVGAEAGFGDEVLAAADTDEVADDGAVAVSDVAERASVHDDRSVLQRLQQVRLQGLAHDDGHRASTLELLGSDGFAGRVVADDDATHTSAQVVHRVGEREDGHHLTGGSDVEPGLAGDAVHLRAEADDDVAQCPVVDVEHSPPGDVVQVEIERVALVEVVVDHRRQQVVGRGHCMEVAGEVQVQQLHRDHLAVAATGGTALDTERRAHRGLTQADDGLLADVLHRLAKAHRGGGLPFAEWRRGDGRNHHVFGLRATAQLIDRFQTDLGHIVAMLFEQMRPDTHLCGNFGHRCCLAGTCDGEVGRK</sequence>
<dbReference type="PROSITE" id="PS50096">
    <property type="entry name" value="IQ"/>
    <property type="match status" value="1"/>
</dbReference>
<dbReference type="EMBL" id="CAFBIY010000132">
    <property type="protein sequence ID" value="CAB4852479.1"/>
    <property type="molecule type" value="Genomic_DNA"/>
</dbReference>
<evidence type="ECO:0000313" key="1">
    <source>
        <dbReference type="EMBL" id="CAB4852479.1"/>
    </source>
</evidence>
<protein>
    <submittedName>
        <fullName evidence="1">Unannotated protein</fullName>
    </submittedName>
</protein>
<dbReference type="AlphaFoldDB" id="A0A6J7C852"/>
<reference evidence="1" key="1">
    <citation type="submission" date="2020-05" db="EMBL/GenBank/DDBJ databases">
        <authorList>
            <person name="Chiriac C."/>
            <person name="Salcher M."/>
            <person name="Ghai R."/>
            <person name="Kavagutti S V."/>
        </authorList>
    </citation>
    <scope>NUCLEOTIDE SEQUENCE</scope>
</reference>
<name>A0A6J7C852_9ZZZZ</name>
<accession>A0A6J7C852</accession>